<proteinExistence type="predicted"/>
<evidence type="ECO:0000313" key="3">
    <source>
        <dbReference type="Proteomes" id="UP001632037"/>
    </source>
</evidence>
<keyword evidence="1" id="KW-0812">Transmembrane</keyword>
<keyword evidence="1" id="KW-1133">Transmembrane helix</keyword>
<dbReference type="AlphaFoldDB" id="A0ABD3F4D2"/>
<reference evidence="2 3" key="1">
    <citation type="submission" date="2024-09" db="EMBL/GenBank/DDBJ databases">
        <title>Genome sequencing and assembly of Phytophthora oleae, isolate VK10A, causative agent of rot of olive drupes.</title>
        <authorList>
            <person name="Conti Taguali S."/>
            <person name="Riolo M."/>
            <person name="La Spada F."/>
            <person name="Cacciola S.O."/>
            <person name="Dionisio G."/>
        </authorList>
    </citation>
    <scope>NUCLEOTIDE SEQUENCE [LARGE SCALE GENOMIC DNA]</scope>
    <source>
        <strain evidence="2 3">VK10A</strain>
    </source>
</reference>
<dbReference type="EMBL" id="JBIMZQ010000035">
    <property type="protein sequence ID" value="KAL3661683.1"/>
    <property type="molecule type" value="Genomic_DNA"/>
</dbReference>
<comment type="caution">
    <text evidence="2">The sequence shown here is derived from an EMBL/GenBank/DDBJ whole genome shotgun (WGS) entry which is preliminary data.</text>
</comment>
<evidence type="ECO:0000313" key="2">
    <source>
        <dbReference type="EMBL" id="KAL3661683.1"/>
    </source>
</evidence>
<dbReference type="Proteomes" id="UP001632037">
    <property type="component" value="Unassembled WGS sequence"/>
</dbReference>
<name>A0ABD3F4D2_9STRA</name>
<accession>A0ABD3F4D2</accession>
<sequence>MRIKAAVFSDLPPERTKDYQGRIRTWPGLLLMMLVVGGALALITQQAMKENDSMRINVVRYEHHIEKNRKIEDGKEDDQVIISDDRQVGNPKKYPDMGCELPDYQSKTARSSLWPRTARKFP</sequence>
<protein>
    <recommendedName>
        <fullName evidence="4">RxLR effector protein</fullName>
    </recommendedName>
</protein>
<evidence type="ECO:0000256" key="1">
    <source>
        <dbReference type="SAM" id="Phobius"/>
    </source>
</evidence>
<evidence type="ECO:0008006" key="4">
    <source>
        <dbReference type="Google" id="ProtNLM"/>
    </source>
</evidence>
<organism evidence="2 3">
    <name type="scientific">Phytophthora oleae</name>
    <dbReference type="NCBI Taxonomy" id="2107226"/>
    <lineage>
        <taxon>Eukaryota</taxon>
        <taxon>Sar</taxon>
        <taxon>Stramenopiles</taxon>
        <taxon>Oomycota</taxon>
        <taxon>Peronosporomycetes</taxon>
        <taxon>Peronosporales</taxon>
        <taxon>Peronosporaceae</taxon>
        <taxon>Phytophthora</taxon>
    </lineage>
</organism>
<gene>
    <name evidence="2" type="ORF">V7S43_013442</name>
</gene>
<keyword evidence="3" id="KW-1185">Reference proteome</keyword>
<keyword evidence="1" id="KW-0472">Membrane</keyword>
<feature type="transmembrane region" description="Helical" evidence="1">
    <location>
        <begin position="25"/>
        <end position="44"/>
    </location>
</feature>